<dbReference type="RefSeq" id="XP_001009580.1">
    <property type="nucleotide sequence ID" value="XM_001009580.1"/>
</dbReference>
<gene>
    <name evidence="1" type="ORF">TTHERM_00372520</name>
</gene>
<dbReference type="InParanoid" id="I7MHR5"/>
<sequence>MDKISSPDLSESEKILHQNPYKSCPQHPNRKIEYIYNDSQKKKYLCCCNCVINKDIQQNRLICIQDILESNETSIFQNWPFTDSQEDQSFKQEVEKMIQSSSQSCQRAKQIEDFFNQMAKRVEETIIKTKKNMLAKLNSLFNYEQRIQEEYCIYSGQQNLKDIAKQIEQSYEEKTQSLKQTFEYLQKIKKTQQQKIQEIIKQSNKEQSQLNLEQPKKMEELILKYIEKIDCFENKQSTANFQFDTSKNSNSQIILKLINNRFNNCPDNFLVQIRQKIEFLSDYFNDLEINEEWKQNLYQNDLDKLKTGAFKMFEHMTQMFLKQNTSNNLDKSSSYIQDRDNLESIINLISNPFNYCREKYKVYLIQEFNHLAEYLSVLKIPRQYETQEARDLHEKVLELQEPVFKEVSELLIKLNPKLNHNEKLDLQQRKQRLEKNFENPNQGLVQEPLLSKLKEFLQNMPQIYITLFYKDQTMYDFPLSINSYNLSEKQINMINTLTRKIQENKKNNIQISALTNHFLSFLNCYKNYNGHKDYTYEIIKNIPIFDSFFEMQVPVYKNKVKLEFESKSYGLEKQGIVIQRQNMYGQNSICIQKQSDSCVFSNILNTRTNYIIQVKFSEAIGTKYFQFGFEEMTKLQQKLNAYDCFFITSLNKDYVEQIRGNKQYLADFIQYRDQIEIRACFTKKIIYLTDFPSYNFIYQIKLNNFSSDQISFVIRIGTSVKEYQIHVTDCYQVDEYLLQYFEQQ</sequence>
<organism evidence="1 2">
    <name type="scientific">Tetrahymena thermophila (strain SB210)</name>
    <dbReference type="NCBI Taxonomy" id="312017"/>
    <lineage>
        <taxon>Eukaryota</taxon>
        <taxon>Sar</taxon>
        <taxon>Alveolata</taxon>
        <taxon>Ciliophora</taxon>
        <taxon>Intramacronucleata</taxon>
        <taxon>Oligohymenophorea</taxon>
        <taxon>Hymenostomatida</taxon>
        <taxon>Tetrahymenina</taxon>
        <taxon>Tetrahymenidae</taxon>
        <taxon>Tetrahymena</taxon>
    </lineage>
</organism>
<evidence type="ECO:0000313" key="2">
    <source>
        <dbReference type="Proteomes" id="UP000009168"/>
    </source>
</evidence>
<evidence type="ECO:0000313" key="1">
    <source>
        <dbReference type="EMBL" id="EAR89335.1"/>
    </source>
</evidence>
<protein>
    <recommendedName>
        <fullName evidence="3">Zinc carboxypeptidase family protein</fullName>
    </recommendedName>
</protein>
<name>I7MHR5_TETTS</name>
<proteinExistence type="predicted"/>
<dbReference type="KEGG" id="tet:TTHERM_00372520"/>
<evidence type="ECO:0008006" key="3">
    <source>
        <dbReference type="Google" id="ProtNLM"/>
    </source>
</evidence>
<dbReference type="EMBL" id="GG662821">
    <property type="protein sequence ID" value="EAR89335.1"/>
    <property type="molecule type" value="Genomic_DNA"/>
</dbReference>
<dbReference type="Proteomes" id="UP000009168">
    <property type="component" value="Unassembled WGS sequence"/>
</dbReference>
<dbReference type="GeneID" id="7845132"/>
<dbReference type="AlphaFoldDB" id="I7MHR5"/>
<keyword evidence="2" id="KW-1185">Reference proteome</keyword>
<reference evidence="2" key="1">
    <citation type="journal article" date="2006" name="PLoS Biol.">
        <title>Macronuclear genome sequence of the ciliate Tetrahymena thermophila, a model eukaryote.</title>
        <authorList>
            <person name="Eisen J.A."/>
            <person name="Coyne R.S."/>
            <person name="Wu M."/>
            <person name="Wu D."/>
            <person name="Thiagarajan M."/>
            <person name="Wortman J.R."/>
            <person name="Badger J.H."/>
            <person name="Ren Q."/>
            <person name="Amedeo P."/>
            <person name="Jones K.M."/>
            <person name="Tallon L.J."/>
            <person name="Delcher A.L."/>
            <person name="Salzberg S.L."/>
            <person name="Silva J.C."/>
            <person name="Haas B.J."/>
            <person name="Majoros W.H."/>
            <person name="Farzad M."/>
            <person name="Carlton J.M."/>
            <person name="Smith R.K. Jr."/>
            <person name="Garg J."/>
            <person name="Pearlman R.E."/>
            <person name="Karrer K.M."/>
            <person name="Sun L."/>
            <person name="Manning G."/>
            <person name="Elde N.C."/>
            <person name="Turkewitz A.P."/>
            <person name="Asai D.J."/>
            <person name="Wilkes D.E."/>
            <person name="Wang Y."/>
            <person name="Cai H."/>
            <person name="Collins K."/>
            <person name="Stewart B.A."/>
            <person name="Lee S.R."/>
            <person name="Wilamowska K."/>
            <person name="Weinberg Z."/>
            <person name="Ruzzo W.L."/>
            <person name="Wloga D."/>
            <person name="Gaertig J."/>
            <person name="Frankel J."/>
            <person name="Tsao C.-C."/>
            <person name="Gorovsky M.A."/>
            <person name="Keeling P.J."/>
            <person name="Waller R.F."/>
            <person name="Patron N.J."/>
            <person name="Cherry J.M."/>
            <person name="Stover N.A."/>
            <person name="Krieger C.J."/>
            <person name="del Toro C."/>
            <person name="Ryder H.F."/>
            <person name="Williamson S.C."/>
            <person name="Barbeau R.A."/>
            <person name="Hamilton E.P."/>
            <person name="Orias E."/>
        </authorList>
    </citation>
    <scope>NUCLEOTIDE SEQUENCE [LARGE SCALE GENOMIC DNA]</scope>
    <source>
        <strain evidence="2">SB210</strain>
    </source>
</reference>
<dbReference type="HOGENOM" id="CLU_373657_0_0_1"/>
<accession>I7MHR5</accession>